<dbReference type="Proteomes" id="UP000198599">
    <property type="component" value="Unassembled WGS sequence"/>
</dbReference>
<protein>
    <submittedName>
        <fullName evidence="2">Uncharacterized protein</fullName>
    </submittedName>
</protein>
<keyword evidence="1" id="KW-0812">Transmembrane</keyword>
<dbReference type="RefSeq" id="WP_143076338.1">
    <property type="nucleotide sequence ID" value="NZ_FOVP01000012.1"/>
</dbReference>
<evidence type="ECO:0000313" key="3">
    <source>
        <dbReference type="Proteomes" id="UP000198599"/>
    </source>
</evidence>
<proteinExistence type="predicted"/>
<name>A0A1I5DG97_9RHOB</name>
<feature type="transmembrane region" description="Helical" evidence="1">
    <location>
        <begin position="39"/>
        <end position="59"/>
    </location>
</feature>
<keyword evidence="3" id="KW-1185">Reference proteome</keyword>
<accession>A0A1I5DG97</accession>
<gene>
    <name evidence="2" type="ORF">SAMN04487859_112113</name>
</gene>
<organism evidence="2 3">
    <name type="scientific">Roseovarius lutimaris</name>
    <dbReference type="NCBI Taxonomy" id="1005928"/>
    <lineage>
        <taxon>Bacteria</taxon>
        <taxon>Pseudomonadati</taxon>
        <taxon>Pseudomonadota</taxon>
        <taxon>Alphaproteobacteria</taxon>
        <taxon>Rhodobacterales</taxon>
        <taxon>Roseobacteraceae</taxon>
        <taxon>Roseovarius</taxon>
    </lineage>
</organism>
<dbReference type="AlphaFoldDB" id="A0A1I5DG97"/>
<sequence length="66" mass="6694">MLLVLGTAVVLNSIAESVYVIVWGVILFPGGRLVGKAMWTATCGVAMGAVVGAATLLIVKSPAHAE</sequence>
<keyword evidence="1" id="KW-0472">Membrane</keyword>
<dbReference type="STRING" id="1005928.SAMN04487859_112113"/>
<evidence type="ECO:0000313" key="2">
    <source>
        <dbReference type="EMBL" id="SFN98210.1"/>
    </source>
</evidence>
<keyword evidence="1" id="KW-1133">Transmembrane helix</keyword>
<reference evidence="3" key="1">
    <citation type="submission" date="2016-10" db="EMBL/GenBank/DDBJ databases">
        <authorList>
            <person name="Varghese N."/>
            <person name="Submissions S."/>
        </authorList>
    </citation>
    <scope>NUCLEOTIDE SEQUENCE [LARGE SCALE GENOMIC DNA]</scope>
    <source>
        <strain evidence="3">DSM 28463</strain>
    </source>
</reference>
<evidence type="ECO:0000256" key="1">
    <source>
        <dbReference type="SAM" id="Phobius"/>
    </source>
</evidence>
<dbReference type="EMBL" id="FOVP01000012">
    <property type="protein sequence ID" value="SFN98210.1"/>
    <property type="molecule type" value="Genomic_DNA"/>
</dbReference>